<evidence type="ECO:0000256" key="1">
    <source>
        <dbReference type="PROSITE-ProRule" id="PRU00175"/>
    </source>
</evidence>
<reference evidence="4 5" key="1">
    <citation type="submission" date="2024-11" db="EMBL/GenBank/DDBJ databases">
        <title>A near-complete genome assembly of Cinchona calisaya.</title>
        <authorList>
            <person name="Lian D.C."/>
            <person name="Zhao X.W."/>
            <person name="Wei L."/>
        </authorList>
    </citation>
    <scope>NUCLEOTIDE SEQUENCE [LARGE SCALE GENOMIC DNA]</scope>
    <source>
        <tissue evidence="4">Nenye</tissue>
    </source>
</reference>
<keyword evidence="1" id="KW-0479">Metal-binding</keyword>
<keyword evidence="2" id="KW-1133">Transmembrane helix</keyword>
<dbReference type="CDD" id="cd16461">
    <property type="entry name" value="RING-H2_EL5-like"/>
    <property type="match status" value="1"/>
</dbReference>
<dbReference type="PROSITE" id="PS50089">
    <property type="entry name" value="ZF_RING_2"/>
    <property type="match status" value="1"/>
</dbReference>
<dbReference type="SMART" id="SM00184">
    <property type="entry name" value="RING"/>
    <property type="match status" value="1"/>
</dbReference>
<keyword evidence="2" id="KW-0472">Membrane</keyword>
<dbReference type="InterPro" id="IPR045899">
    <property type="entry name" value="ATL71-like"/>
</dbReference>
<name>A0ABD2ZXD9_9GENT</name>
<keyword evidence="1" id="KW-0863">Zinc-finger</keyword>
<dbReference type="PANTHER" id="PTHR46719">
    <property type="entry name" value="TRANSCRIPTION FACTOR C2H2 FAMILY-RELATED"/>
    <property type="match status" value="1"/>
</dbReference>
<dbReference type="SUPFAM" id="SSF57850">
    <property type="entry name" value="RING/U-box"/>
    <property type="match status" value="1"/>
</dbReference>
<keyword evidence="2" id="KW-0812">Transmembrane</keyword>
<dbReference type="PANTHER" id="PTHR46719:SF7">
    <property type="entry name" value="RING-H2 FINGER PROTEIN ATL71-RELATED"/>
    <property type="match status" value="1"/>
</dbReference>
<dbReference type="EMBL" id="JBJUIK010000007">
    <property type="protein sequence ID" value="KAL3523688.1"/>
    <property type="molecule type" value="Genomic_DNA"/>
</dbReference>
<evidence type="ECO:0000313" key="4">
    <source>
        <dbReference type="EMBL" id="KAL3523688.1"/>
    </source>
</evidence>
<dbReference type="Gene3D" id="3.30.40.10">
    <property type="entry name" value="Zinc/RING finger domain, C3HC4 (zinc finger)"/>
    <property type="match status" value="1"/>
</dbReference>
<proteinExistence type="predicted"/>
<dbReference type="Pfam" id="PF13639">
    <property type="entry name" value="zf-RING_2"/>
    <property type="match status" value="1"/>
</dbReference>
<feature type="transmembrane region" description="Helical" evidence="2">
    <location>
        <begin position="25"/>
        <end position="45"/>
    </location>
</feature>
<evidence type="ECO:0000313" key="5">
    <source>
        <dbReference type="Proteomes" id="UP001630127"/>
    </source>
</evidence>
<comment type="caution">
    <text evidence="4">The sequence shown here is derived from an EMBL/GenBank/DDBJ whole genome shotgun (WGS) entry which is preliminary data.</text>
</comment>
<dbReference type="Proteomes" id="UP001630127">
    <property type="component" value="Unassembled WGS sequence"/>
</dbReference>
<protein>
    <recommendedName>
        <fullName evidence="3">RING-type domain-containing protein</fullName>
    </recommendedName>
</protein>
<keyword evidence="5" id="KW-1185">Reference proteome</keyword>
<dbReference type="InterPro" id="IPR013083">
    <property type="entry name" value="Znf_RING/FYVE/PHD"/>
</dbReference>
<evidence type="ECO:0000256" key="2">
    <source>
        <dbReference type="SAM" id="Phobius"/>
    </source>
</evidence>
<dbReference type="AlphaFoldDB" id="A0ABD2ZXD9"/>
<keyword evidence="1" id="KW-0862">Zinc</keyword>
<sequence length="169" mass="18481">MNSTADEYGGSTNMNMIGGKAINQVVYSIGFSIVVLVVLILVSYISYKFNRYSSSAATNADNTFTHQSTADELYMSSTVPQLGGLNEATLMNYPKLLYSQAKLVKGEDSSPISSGCSICLADYKETDMLRLLPDCGHIFHLKCVDSWLKLHPTCPICRSSPLPLSVHQN</sequence>
<feature type="domain" description="RING-type" evidence="3">
    <location>
        <begin position="116"/>
        <end position="158"/>
    </location>
</feature>
<gene>
    <name evidence="4" type="ORF">ACH5RR_016522</name>
</gene>
<dbReference type="InterPro" id="IPR001841">
    <property type="entry name" value="Znf_RING"/>
</dbReference>
<organism evidence="4 5">
    <name type="scientific">Cinchona calisaya</name>
    <dbReference type="NCBI Taxonomy" id="153742"/>
    <lineage>
        <taxon>Eukaryota</taxon>
        <taxon>Viridiplantae</taxon>
        <taxon>Streptophyta</taxon>
        <taxon>Embryophyta</taxon>
        <taxon>Tracheophyta</taxon>
        <taxon>Spermatophyta</taxon>
        <taxon>Magnoliopsida</taxon>
        <taxon>eudicotyledons</taxon>
        <taxon>Gunneridae</taxon>
        <taxon>Pentapetalae</taxon>
        <taxon>asterids</taxon>
        <taxon>lamiids</taxon>
        <taxon>Gentianales</taxon>
        <taxon>Rubiaceae</taxon>
        <taxon>Cinchonoideae</taxon>
        <taxon>Cinchoneae</taxon>
        <taxon>Cinchona</taxon>
    </lineage>
</organism>
<evidence type="ECO:0000259" key="3">
    <source>
        <dbReference type="PROSITE" id="PS50089"/>
    </source>
</evidence>
<accession>A0ABD2ZXD9</accession>
<dbReference type="GO" id="GO:0008270">
    <property type="term" value="F:zinc ion binding"/>
    <property type="evidence" value="ECO:0007669"/>
    <property type="project" value="UniProtKB-KW"/>
</dbReference>